<sequence>MPVYLYGIVAAGPGGVAGLPGIGDPPRPVALVAGAAVAAVVSEVPEAPRAKRRDLLAHERVLRTLADGRTVIPMRFGTVGADADTVRQALLEREGELLGLLERLRGRVEHNLKASLDEETVVREELLADPELRRLRERAAAGGTHQHRVALGEAVAARVRARERAVAERVLERLRGVAVADTPAPAVRGAFLNHSFLTEASASGALRDRVESLGRQLGAAVELRLHGPLPPYSFTTPGVLR</sequence>
<comment type="caution">
    <text evidence="4">The sequence shown here is derived from an EMBL/GenBank/DDBJ whole genome shotgun (WGS) entry which is preliminary data.</text>
</comment>
<evidence type="ECO:0008006" key="6">
    <source>
        <dbReference type="Google" id="ProtNLM"/>
    </source>
</evidence>
<gene>
    <name evidence="4" type="ORF">FHU37_003058</name>
</gene>
<dbReference type="AlphaFoldDB" id="A0A852ZVY8"/>
<keyword evidence="1" id="KW-0304">Gas vesicle</keyword>
<evidence type="ECO:0000313" key="4">
    <source>
        <dbReference type="EMBL" id="NYI06115.1"/>
    </source>
</evidence>
<evidence type="ECO:0000313" key="5">
    <source>
        <dbReference type="Proteomes" id="UP000567795"/>
    </source>
</evidence>
<proteinExistence type="inferred from homology"/>
<dbReference type="PANTHER" id="PTHR36852">
    <property type="entry name" value="PROTEIN GVPL 2"/>
    <property type="match status" value="1"/>
</dbReference>
<dbReference type="Pfam" id="PF06386">
    <property type="entry name" value="GvpL_GvpF"/>
    <property type="match status" value="1"/>
</dbReference>
<dbReference type="RefSeq" id="WP_179814747.1">
    <property type="nucleotide sequence ID" value="NZ_JACBZD010000001.1"/>
</dbReference>
<dbReference type="EMBL" id="JACBZD010000001">
    <property type="protein sequence ID" value="NYI06115.1"/>
    <property type="molecule type" value="Genomic_DNA"/>
</dbReference>
<dbReference type="PANTHER" id="PTHR36852:SF1">
    <property type="entry name" value="PROTEIN GVPL 2"/>
    <property type="match status" value="1"/>
</dbReference>
<comment type="subcellular location">
    <subcellularLocation>
        <location evidence="2">Gas vesicle</location>
    </subcellularLocation>
</comment>
<evidence type="ECO:0000256" key="3">
    <source>
        <dbReference type="ARBA" id="ARBA00035643"/>
    </source>
</evidence>
<dbReference type="GO" id="GO:0031411">
    <property type="term" value="C:gas vesicle"/>
    <property type="evidence" value="ECO:0007669"/>
    <property type="project" value="UniProtKB-SubCell"/>
</dbReference>
<protein>
    <recommendedName>
        <fullName evidence="6">Gas vesicle protein</fullName>
    </recommendedName>
</protein>
<evidence type="ECO:0000256" key="1">
    <source>
        <dbReference type="ARBA" id="ARBA00022987"/>
    </source>
</evidence>
<name>A0A852ZVY8_9ACTN</name>
<dbReference type="Proteomes" id="UP000567795">
    <property type="component" value="Unassembled WGS sequence"/>
</dbReference>
<evidence type="ECO:0000256" key="2">
    <source>
        <dbReference type="ARBA" id="ARBA00035108"/>
    </source>
</evidence>
<dbReference type="GO" id="GO:0031412">
    <property type="term" value="P:gas vesicle organization"/>
    <property type="evidence" value="ECO:0007669"/>
    <property type="project" value="InterPro"/>
</dbReference>
<dbReference type="InterPro" id="IPR009430">
    <property type="entry name" value="GvpL/GvpF"/>
</dbReference>
<reference evidence="4 5" key="1">
    <citation type="submission" date="2020-07" db="EMBL/GenBank/DDBJ databases">
        <title>Sequencing the genomes of 1000 actinobacteria strains.</title>
        <authorList>
            <person name="Klenk H.-P."/>
        </authorList>
    </citation>
    <scope>NUCLEOTIDE SEQUENCE [LARGE SCALE GENOMIC DNA]</scope>
    <source>
        <strain evidence="4 5">DSM 42178</strain>
    </source>
</reference>
<accession>A0A852ZVY8</accession>
<comment type="similarity">
    <text evidence="3">Belongs to the gas vesicle GvpF/GvpL family.</text>
</comment>
<keyword evidence="5" id="KW-1185">Reference proteome</keyword>
<organism evidence="4 5">
    <name type="scientific">Allostreptomyces psammosilenae</name>
    <dbReference type="NCBI Taxonomy" id="1892865"/>
    <lineage>
        <taxon>Bacteria</taxon>
        <taxon>Bacillati</taxon>
        <taxon>Actinomycetota</taxon>
        <taxon>Actinomycetes</taxon>
        <taxon>Kitasatosporales</taxon>
        <taxon>Streptomycetaceae</taxon>
        <taxon>Allostreptomyces</taxon>
    </lineage>
</organism>